<dbReference type="InterPro" id="IPR018691">
    <property type="entry name" value="DUF2188"/>
</dbReference>
<protein>
    <submittedName>
        <fullName evidence="2">DUF2188 domain-containing protein</fullName>
    </submittedName>
</protein>
<dbReference type="Pfam" id="PF09954">
    <property type="entry name" value="DUF2188"/>
    <property type="match status" value="1"/>
</dbReference>
<dbReference type="KEGG" id="eaj:Q3M24_22025"/>
<sequence>MGKNQHVVPHKDGWAVRGANNERVTSQHSTQADAINSARNIARNQRSEVVIHRPNGQIRDKDSYGNDSCPPRDTKH</sequence>
<reference evidence="2" key="1">
    <citation type="journal article" date="2024" name="Syst. Appl. Microbiol.">
        <title>First single-strain enrichments of Electrothrix cable bacteria, description of E. aestuarii sp. nov. and E. rattekaaiensis sp. nov., and proposal of a cable bacteria taxonomy following the rules of the SeqCode.</title>
        <authorList>
            <person name="Plum-Jensen L.E."/>
            <person name="Schramm A."/>
            <person name="Marshall I.P.G."/>
        </authorList>
    </citation>
    <scope>NUCLEOTIDE SEQUENCE</scope>
    <source>
        <strain evidence="2">Rat1</strain>
    </source>
</reference>
<accession>A0AAU8LVK2</accession>
<gene>
    <name evidence="2" type="ORF">Q3M24_22025</name>
</gene>
<reference evidence="2" key="2">
    <citation type="submission" date="2024-06" db="EMBL/GenBank/DDBJ databases">
        <authorList>
            <person name="Plum-Jensen L.E."/>
            <person name="Schramm A."/>
            <person name="Marshall I.P.G."/>
        </authorList>
    </citation>
    <scope>NUCLEOTIDE SEQUENCE</scope>
    <source>
        <strain evidence="2">Rat1</strain>
    </source>
</reference>
<feature type="region of interest" description="Disordered" evidence="1">
    <location>
        <begin position="38"/>
        <end position="76"/>
    </location>
</feature>
<organism evidence="2">
    <name type="scientific">Candidatus Electrothrix aestuarii</name>
    <dbReference type="NCBI Taxonomy" id="3062594"/>
    <lineage>
        <taxon>Bacteria</taxon>
        <taxon>Pseudomonadati</taxon>
        <taxon>Thermodesulfobacteriota</taxon>
        <taxon>Desulfobulbia</taxon>
        <taxon>Desulfobulbales</taxon>
        <taxon>Desulfobulbaceae</taxon>
        <taxon>Candidatus Electrothrix</taxon>
    </lineage>
</organism>
<dbReference type="AlphaFoldDB" id="A0AAU8LVK2"/>
<proteinExistence type="predicted"/>
<dbReference type="EMBL" id="CP159373">
    <property type="protein sequence ID" value="XCN72924.1"/>
    <property type="molecule type" value="Genomic_DNA"/>
</dbReference>
<feature type="compositionally biased region" description="Basic and acidic residues" evidence="1">
    <location>
        <begin position="58"/>
        <end position="76"/>
    </location>
</feature>
<evidence type="ECO:0000313" key="2">
    <source>
        <dbReference type="EMBL" id="XCN72924.1"/>
    </source>
</evidence>
<name>A0AAU8LVK2_9BACT</name>
<evidence type="ECO:0000256" key="1">
    <source>
        <dbReference type="SAM" id="MobiDB-lite"/>
    </source>
</evidence>